<keyword evidence="1" id="KW-0472">Membrane</keyword>
<dbReference type="AlphaFoldDB" id="A0A2X3F294"/>
<accession>A0A2X3F294</accession>
<gene>
    <name evidence="2" type="primary">yohJ_2</name>
    <name evidence="2" type="ORF">NCTC9128_06208</name>
</gene>
<protein>
    <submittedName>
        <fullName evidence="2">Antiholin-like protein LrgA</fullName>
    </submittedName>
</protein>
<name>A0A2X3F294_KLEPN</name>
<sequence length="50" mass="5595">MQYWDLLRAQLGPVVISCAISTLVVFVVVSWSSHLVHGERKVIGQKGKEE</sequence>
<evidence type="ECO:0000313" key="3">
    <source>
        <dbReference type="Proteomes" id="UP000251088"/>
    </source>
</evidence>
<evidence type="ECO:0000256" key="1">
    <source>
        <dbReference type="SAM" id="Phobius"/>
    </source>
</evidence>
<proteinExistence type="predicted"/>
<dbReference type="EMBL" id="UAWN01000015">
    <property type="protein sequence ID" value="SQC40215.1"/>
    <property type="molecule type" value="Genomic_DNA"/>
</dbReference>
<reference evidence="2 3" key="1">
    <citation type="submission" date="2018-06" db="EMBL/GenBank/DDBJ databases">
        <authorList>
            <consortium name="Pathogen Informatics"/>
            <person name="Doyle S."/>
        </authorList>
    </citation>
    <scope>NUCLEOTIDE SEQUENCE [LARGE SCALE GENOMIC DNA]</scope>
    <source>
        <strain evidence="2 3">NCTC9128</strain>
    </source>
</reference>
<keyword evidence="1" id="KW-0812">Transmembrane</keyword>
<feature type="transmembrane region" description="Helical" evidence="1">
    <location>
        <begin position="12"/>
        <end position="31"/>
    </location>
</feature>
<keyword evidence="1" id="KW-1133">Transmembrane helix</keyword>
<organism evidence="2 3">
    <name type="scientific">Klebsiella pneumoniae</name>
    <dbReference type="NCBI Taxonomy" id="573"/>
    <lineage>
        <taxon>Bacteria</taxon>
        <taxon>Pseudomonadati</taxon>
        <taxon>Pseudomonadota</taxon>
        <taxon>Gammaproteobacteria</taxon>
        <taxon>Enterobacterales</taxon>
        <taxon>Enterobacteriaceae</taxon>
        <taxon>Klebsiella/Raoultella group</taxon>
        <taxon>Klebsiella</taxon>
        <taxon>Klebsiella pneumoniae complex</taxon>
    </lineage>
</organism>
<dbReference type="Proteomes" id="UP000251088">
    <property type="component" value="Unassembled WGS sequence"/>
</dbReference>
<evidence type="ECO:0000313" key="2">
    <source>
        <dbReference type="EMBL" id="SQC40215.1"/>
    </source>
</evidence>